<dbReference type="GO" id="GO:0051087">
    <property type="term" value="F:protein-folding chaperone binding"/>
    <property type="evidence" value="ECO:0007669"/>
    <property type="project" value="InterPro"/>
</dbReference>
<dbReference type="PRINTS" id="PR00773">
    <property type="entry name" value="GRPEPROTEIN"/>
</dbReference>
<protein>
    <submittedName>
        <fullName evidence="8">GrpE nucleotide exchange factor</fullName>
    </submittedName>
</protein>
<keyword evidence="6" id="KW-0143">Chaperone</keyword>
<dbReference type="CDD" id="cd00446">
    <property type="entry name" value="GrpE"/>
    <property type="match status" value="1"/>
</dbReference>
<dbReference type="GO" id="GO:0005737">
    <property type="term" value="C:cytoplasm"/>
    <property type="evidence" value="ECO:0007669"/>
    <property type="project" value="UniProtKB-SubCell"/>
</dbReference>
<dbReference type="Gene3D" id="3.90.20.20">
    <property type="match status" value="1"/>
</dbReference>
<dbReference type="InterPro" id="IPR000740">
    <property type="entry name" value="GrpE"/>
</dbReference>
<comment type="subunit">
    <text evidence="3">Homodimer.</text>
</comment>
<dbReference type="EMBL" id="AJWZ01011490">
    <property type="protein sequence ID" value="EKC45051.1"/>
    <property type="molecule type" value="Genomic_DNA"/>
</dbReference>
<dbReference type="GO" id="GO:0042803">
    <property type="term" value="F:protein homodimerization activity"/>
    <property type="evidence" value="ECO:0007669"/>
    <property type="project" value="InterPro"/>
</dbReference>
<dbReference type="SUPFAM" id="SSF58014">
    <property type="entry name" value="Coiled-coil domain of nucleotide exchange factor GrpE"/>
    <property type="match status" value="1"/>
</dbReference>
<dbReference type="AlphaFoldDB" id="K1SCH7"/>
<evidence type="ECO:0000256" key="6">
    <source>
        <dbReference type="ARBA" id="ARBA00023186"/>
    </source>
</evidence>
<sequence length="209" mass="24827">MIEKEEKTALDEAKENNSLECNHENCQCKNKKEEHKKEKHLEKENKELQEELLKLQEENAKLRQENNDYINKIKYSQAELINYRRRKDEEVAQKEKYCNKDIICDMLPILDNFERAIKQDDNNLTDQLSKFLSGFKLMFADFNNILVKYGVTEINRIGEEFDPNLEQALLTDSDKERKDEEVLDVLLKGYKLKDRVIRPATVKINKLED</sequence>
<dbReference type="Gene3D" id="2.30.22.10">
    <property type="entry name" value="Head domain of nucleotide exchange factor GrpE"/>
    <property type="match status" value="1"/>
</dbReference>
<dbReference type="InterPro" id="IPR009012">
    <property type="entry name" value="GrpE_head"/>
</dbReference>
<reference evidence="8" key="1">
    <citation type="journal article" date="2013" name="Environ. Microbiol.">
        <title>Microbiota from the distal guts of lean and obese adolescents exhibit partial functional redundancy besides clear differences in community structure.</title>
        <authorList>
            <person name="Ferrer M."/>
            <person name="Ruiz A."/>
            <person name="Lanza F."/>
            <person name="Haange S.B."/>
            <person name="Oberbach A."/>
            <person name="Till H."/>
            <person name="Bargiela R."/>
            <person name="Campoy C."/>
            <person name="Segura M.T."/>
            <person name="Richter M."/>
            <person name="von Bergen M."/>
            <person name="Seifert J."/>
            <person name="Suarez A."/>
        </authorList>
    </citation>
    <scope>NUCLEOTIDE SEQUENCE</scope>
</reference>
<name>K1SCH7_9ZZZZ</name>
<keyword evidence="7" id="KW-0175">Coiled coil</keyword>
<dbReference type="GO" id="GO:0051082">
    <property type="term" value="F:unfolded protein binding"/>
    <property type="evidence" value="ECO:0007669"/>
    <property type="project" value="TreeGrafter"/>
</dbReference>
<evidence type="ECO:0000256" key="7">
    <source>
        <dbReference type="SAM" id="Coils"/>
    </source>
</evidence>
<gene>
    <name evidence="8" type="ORF">OBE_17123</name>
</gene>
<dbReference type="InterPro" id="IPR013805">
    <property type="entry name" value="GrpE_CC"/>
</dbReference>
<evidence type="ECO:0000256" key="3">
    <source>
        <dbReference type="ARBA" id="ARBA00011738"/>
    </source>
</evidence>
<keyword evidence="4" id="KW-0963">Cytoplasm</keyword>
<evidence type="ECO:0000256" key="1">
    <source>
        <dbReference type="ARBA" id="ARBA00004496"/>
    </source>
</evidence>
<dbReference type="GO" id="GO:0006457">
    <property type="term" value="P:protein folding"/>
    <property type="evidence" value="ECO:0007669"/>
    <property type="project" value="InterPro"/>
</dbReference>
<dbReference type="GO" id="GO:0000774">
    <property type="term" value="F:adenyl-nucleotide exchange factor activity"/>
    <property type="evidence" value="ECO:0007669"/>
    <property type="project" value="InterPro"/>
</dbReference>
<comment type="subcellular location">
    <subcellularLocation>
        <location evidence="1">Cytoplasm</location>
    </subcellularLocation>
</comment>
<dbReference type="FunFam" id="2.30.22.10:FF:000001">
    <property type="entry name" value="Protein GrpE"/>
    <property type="match status" value="1"/>
</dbReference>
<keyword evidence="5" id="KW-0346">Stress response</keyword>
<evidence type="ECO:0000313" key="8">
    <source>
        <dbReference type="EMBL" id="EKC45051.1"/>
    </source>
</evidence>
<dbReference type="PANTHER" id="PTHR21237">
    <property type="entry name" value="GRPE PROTEIN"/>
    <property type="match status" value="1"/>
</dbReference>
<feature type="coiled-coil region" evidence="7">
    <location>
        <begin position="2"/>
        <end position="79"/>
    </location>
</feature>
<comment type="similarity">
    <text evidence="2">Belongs to the GrpE family.</text>
</comment>
<evidence type="ECO:0000256" key="2">
    <source>
        <dbReference type="ARBA" id="ARBA00009054"/>
    </source>
</evidence>
<organism evidence="8">
    <name type="scientific">human gut metagenome</name>
    <dbReference type="NCBI Taxonomy" id="408170"/>
    <lineage>
        <taxon>unclassified sequences</taxon>
        <taxon>metagenomes</taxon>
        <taxon>organismal metagenomes</taxon>
    </lineage>
</organism>
<comment type="caution">
    <text evidence="8">The sequence shown here is derived from an EMBL/GenBank/DDBJ whole genome shotgun (WGS) entry which is preliminary data.</text>
</comment>
<evidence type="ECO:0000256" key="4">
    <source>
        <dbReference type="ARBA" id="ARBA00022490"/>
    </source>
</evidence>
<proteinExistence type="inferred from homology"/>
<dbReference type="PANTHER" id="PTHR21237:SF23">
    <property type="entry name" value="GRPE PROTEIN HOMOLOG, MITOCHONDRIAL"/>
    <property type="match status" value="1"/>
</dbReference>
<accession>K1SCH7</accession>
<evidence type="ECO:0000256" key="5">
    <source>
        <dbReference type="ARBA" id="ARBA00023016"/>
    </source>
</evidence>
<dbReference type="HAMAP" id="MF_01151">
    <property type="entry name" value="GrpE"/>
    <property type="match status" value="1"/>
</dbReference>
<dbReference type="SUPFAM" id="SSF51064">
    <property type="entry name" value="Head domain of nucleotide exchange factor GrpE"/>
    <property type="match status" value="1"/>
</dbReference>
<dbReference type="Pfam" id="PF01025">
    <property type="entry name" value="GrpE"/>
    <property type="match status" value="1"/>
</dbReference>